<sequence length="183" mass="19775">MSDFVQFYFSLDDAGAAAEEQLTDAVRLVLSADPEDDPVVPGARPVDEAVLVEILAIAHQAAGDGFSLPLEERGSVSVDLGPGATVSAFSDSAPPECPRCHELLDHWEPEPWWESGEEPVEECPSCGFTAPVGDWEIRNTPYARTDCGLVLIEWPPLEEYGPQLHDALLATVGSRPRYVSGTL</sequence>
<gene>
    <name evidence="1" type="ORF">GCM10022231_21470</name>
</gene>
<dbReference type="RefSeq" id="WP_344783477.1">
    <property type="nucleotide sequence ID" value="NZ_BAAAZW010000005.1"/>
</dbReference>
<evidence type="ECO:0000313" key="2">
    <source>
        <dbReference type="Proteomes" id="UP001418444"/>
    </source>
</evidence>
<reference evidence="2" key="1">
    <citation type="journal article" date="2019" name="Int. J. Syst. Evol. Microbiol.">
        <title>The Global Catalogue of Microorganisms (GCM) 10K type strain sequencing project: providing services to taxonomists for standard genome sequencing and annotation.</title>
        <authorList>
            <consortium name="The Broad Institute Genomics Platform"/>
            <consortium name="The Broad Institute Genome Sequencing Center for Infectious Disease"/>
            <person name="Wu L."/>
            <person name="Ma J."/>
        </authorList>
    </citation>
    <scope>NUCLEOTIDE SEQUENCE [LARGE SCALE GENOMIC DNA]</scope>
    <source>
        <strain evidence="2">JCM 16923</strain>
    </source>
</reference>
<evidence type="ECO:0000313" key="1">
    <source>
        <dbReference type="EMBL" id="GAA3961092.1"/>
    </source>
</evidence>
<dbReference type="EMBL" id="BAAAZW010000005">
    <property type="protein sequence ID" value="GAA3961092.1"/>
    <property type="molecule type" value="Genomic_DNA"/>
</dbReference>
<dbReference type="Proteomes" id="UP001418444">
    <property type="component" value="Unassembled WGS sequence"/>
</dbReference>
<keyword evidence="2" id="KW-1185">Reference proteome</keyword>
<organism evidence="1 2">
    <name type="scientific">Gordonia caeni</name>
    <dbReference type="NCBI Taxonomy" id="1007097"/>
    <lineage>
        <taxon>Bacteria</taxon>
        <taxon>Bacillati</taxon>
        <taxon>Actinomycetota</taxon>
        <taxon>Actinomycetes</taxon>
        <taxon>Mycobacteriales</taxon>
        <taxon>Gordoniaceae</taxon>
        <taxon>Gordonia</taxon>
    </lineage>
</organism>
<protein>
    <submittedName>
        <fullName evidence="1">Uncharacterized protein</fullName>
    </submittedName>
</protein>
<proteinExistence type="predicted"/>
<name>A0ABP7P7S1_9ACTN</name>
<accession>A0ABP7P7S1</accession>
<comment type="caution">
    <text evidence="1">The sequence shown here is derived from an EMBL/GenBank/DDBJ whole genome shotgun (WGS) entry which is preliminary data.</text>
</comment>